<dbReference type="STRING" id="1962155.B1813_19700"/>
<reference evidence="3 4" key="1">
    <citation type="submission" date="2017-02" db="EMBL/GenBank/DDBJ databases">
        <title>Draft genome of Saccharomonospora sp. 154.</title>
        <authorList>
            <person name="Alonso-Carmona G.S."/>
            <person name="De La Haba R."/>
            <person name="Vera-Gargallo B."/>
            <person name="Sandoval-Trujillo A.H."/>
            <person name="Ramirez-Duran N."/>
            <person name="Ventosa A."/>
        </authorList>
    </citation>
    <scope>NUCLEOTIDE SEQUENCE [LARGE SCALE GENOMIC DNA]</scope>
    <source>
        <strain evidence="3 4">LRS4.154</strain>
    </source>
</reference>
<dbReference type="InterPro" id="IPR052336">
    <property type="entry name" value="MlaD_Phospholipid_Transporter"/>
</dbReference>
<gene>
    <name evidence="3" type="ORF">B1813_19700</name>
</gene>
<comment type="caution">
    <text evidence="3">The sequence shown here is derived from an EMBL/GenBank/DDBJ whole genome shotgun (WGS) entry which is preliminary data.</text>
</comment>
<dbReference type="InterPro" id="IPR005693">
    <property type="entry name" value="Mce"/>
</dbReference>
<dbReference type="InterPro" id="IPR003399">
    <property type="entry name" value="Mce/MlaD"/>
</dbReference>
<evidence type="ECO:0000259" key="1">
    <source>
        <dbReference type="Pfam" id="PF02470"/>
    </source>
</evidence>
<dbReference type="GO" id="GO:0005576">
    <property type="term" value="C:extracellular region"/>
    <property type="evidence" value="ECO:0007669"/>
    <property type="project" value="TreeGrafter"/>
</dbReference>
<sequence length="336" mass="35609">MNRITGPLLKGLAFVLVTTVATALLAVSISGAGLDRGTVYSARFTDVTSLSTGDDVRIAGVRVGQVEELEIVDQHLALVHFSVDESRPVPADTTATIRYRNMLGQRYVALERGEQRSPDTLDPGDEIPLERTRPALDLTELFHGFQPLFSALDPEEVNQLSGELVQVLQGESGTVESLLDHTGSLTATLADRDRIIGEVIDNLNSVLDTVNGEGDALSTLVSTLSELVSGLAQDRQAIGDSVEGMAMLTTATADLLDDARPPLADSIAGLEGVTSELVSGSEDLERFLVTTPDKYTAVGRAASYGSFLNVYLCDAVLLTDPPTGINDGAVPARCGR</sequence>
<proteinExistence type="predicted"/>
<evidence type="ECO:0000313" key="4">
    <source>
        <dbReference type="Proteomes" id="UP000192591"/>
    </source>
</evidence>
<organism evidence="3 4">
    <name type="scientific">Saccharomonospora piscinae</name>
    <dbReference type="NCBI Taxonomy" id="687388"/>
    <lineage>
        <taxon>Bacteria</taxon>
        <taxon>Bacillati</taxon>
        <taxon>Actinomycetota</taxon>
        <taxon>Actinomycetes</taxon>
        <taxon>Pseudonocardiales</taxon>
        <taxon>Pseudonocardiaceae</taxon>
        <taxon>Saccharomonospora</taxon>
    </lineage>
</organism>
<dbReference type="PANTHER" id="PTHR33371:SF17">
    <property type="entry name" value="MCE-FAMILY PROTEIN MCE1B"/>
    <property type="match status" value="1"/>
</dbReference>
<dbReference type="InterPro" id="IPR024516">
    <property type="entry name" value="Mce_C"/>
</dbReference>
<protein>
    <submittedName>
        <fullName evidence="3">MCE family protein</fullName>
    </submittedName>
</protein>
<dbReference type="PANTHER" id="PTHR33371">
    <property type="entry name" value="INTERMEMBRANE PHOSPHOLIPID TRANSPORT SYSTEM BINDING PROTEIN MLAD-RELATED"/>
    <property type="match status" value="1"/>
</dbReference>
<dbReference type="NCBIfam" id="TIGR00996">
    <property type="entry name" value="Mtu_fam_mce"/>
    <property type="match status" value="1"/>
</dbReference>
<evidence type="ECO:0000259" key="2">
    <source>
        <dbReference type="Pfam" id="PF11887"/>
    </source>
</evidence>
<dbReference type="AlphaFoldDB" id="A0A1V8ZYP7"/>
<dbReference type="Pfam" id="PF02470">
    <property type="entry name" value="MlaD"/>
    <property type="match status" value="1"/>
</dbReference>
<dbReference type="RefSeq" id="WP_081194435.1">
    <property type="nucleotide sequence ID" value="NZ_MWIH01000008.1"/>
</dbReference>
<dbReference type="Proteomes" id="UP000192591">
    <property type="component" value="Unassembled WGS sequence"/>
</dbReference>
<dbReference type="Pfam" id="PF11887">
    <property type="entry name" value="Mce4_CUP1"/>
    <property type="match status" value="1"/>
</dbReference>
<accession>A0A1V8ZYP7</accession>
<feature type="domain" description="Mce/MlaD" evidence="1">
    <location>
        <begin position="37"/>
        <end position="113"/>
    </location>
</feature>
<evidence type="ECO:0000313" key="3">
    <source>
        <dbReference type="EMBL" id="OQO90049.1"/>
    </source>
</evidence>
<dbReference type="GO" id="GO:0051701">
    <property type="term" value="P:biological process involved in interaction with host"/>
    <property type="evidence" value="ECO:0007669"/>
    <property type="project" value="TreeGrafter"/>
</dbReference>
<feature type="domain" description="Mammalian cell entry C-terminal" evidence="2">
    <location>
        <begin position="118"/>
        <end position="315"/>
    </location>
</feature>
<keyword evidence="4" id="KW-1185">Reference proteome</keyword>
<name>A0A1V8ZYP7_SACPI</name>
<dbReference type="EMBL" id="MWIH01000008">
    <property type="protein sequence ID" value="OQO90049.1"/>
    <property type="molecule type" value="Genomic_DNA"/>
</dbReference>